<dbReference type="InterPro" id="IPR013106">
    <property type="entry name" value="Ig_V-set"/>
</dbReference>
<keyword evidence="9" id="KW-0393">Immunoglobulin domain</keyword>
<evidence type="ECO:0000256" key="5">
    <source>
        <dbReference type="ARBA" id="ARBA00022989"/>
    </source>
</evidence>
<dbReference type="InterPro" id="IPR003599">
    <property type="entry name" value="Ig_sub"/>
</dbReference>
<proteinExistence type="inferred from homology"/>
<feature type="region of interest" description="Disordered" evidence="10">
    <location>
        <begin position="181"/>
        <end position="221"/>
    </location>
</feature>
<dbReference type="InterPro" id="IPR036179">
    <property type="entry name" value="Ig-like_dom_sf"/>
</dbReference>
<sequence length="251" mass="27388">CLWLAFRQLLIMSTFPATALDVYTPPEIFIENGTAGTLKCTFRSKEVISSDATVSWSFLPLGGDRAINFFYYSRGKSYPGDIPQFKGRVTWVGDLNKKDASIQVNKMHFSDNGTYSCDVKNPPDIVVTPGRIQLYVVLKDALPQSNAGIIAGAVIGAILGLILIIIVFYLILRRRGAKPEYQGCTSSESMISQPTRMGKKADSSTEGSRCSSPSGPVQGPVIYAQLDHSGSKSSNILHKSEPVVYADIRKN</sequence>
<dbReference type="FunFam" id="2.60.40.10:FF:000193">
    <property type="entry name" value="Myelin protein zero-like 1 like"/>
    <property type="match status" value="1"/>
</dbReference>
<comment type="similarity">
    <text evidence="2">Belongs to the myelin P0 protein family.</text>
</comment>
<dbReference type="GO" id="GO:0060028">
    <property type="term" value="P:convergent extension involved in axis elongation"/>
    <property type="evidence" value="ECO:0007669"/>
    <property type="project" value="Ensembl"/>
</dbReference>
<dbReference type="AlphaFoldDB" id="W5MBV2"/>
<dbReference type="PRINTS" id="PR00213">
    <property type="entry name" value="MYELINP0"/>
</dbReference>
<dbReference type="SMART" id="SM00409">
    <property type="entry name" value="IG"/>
    <property type="match status" value="1"/>
</dbReference>
<dbReference type="EMBL" id="AHAT01003128">
    <property type="status" value="NOT_ANNOTATED_CDS"/>
    <property type="molecule type" value="Genomic_DNA"/>
</dbReference>
<evidence type="ECO:0000256" key="3">
    <source>
        <dbReference type="ARBA" id="ARBA00022692"/>
    </source>
</evidence>
<dbReference type="Gene3D" id="2.60.40.10">
    <property type="entry name" value="Immunoglobulins"/>
    <property type="match status" value="1"/>
</dbReference>
<evidence type="ECO:0000256" key="12">
    <source>
        <dbReference type="SAM" id="SignalP"/>
    </source>
</evidence>
<feature type="transmembrane region" description="Helical" evidence="11">
    <location>
        <begin position="149"/>
        <end position="172"/>
    </location>
</feature>
<dbReference type="Proteomes" id="UP000018468">
    <property type="component" value="Linkage group LG3"/>
</dbReference>
<keyword evidence="7" id="KW-1015">Disulfide bond</keyword>
<feature type="domain" description="Ig-like" evidence="13">
    <location>
        <begin position="16"/>
        <end position="128"/>
    </location>
</feature>
<keyword evidence="15" id="KW-1185">Reference proteome</keyword>
<keyword evidence="8" id="KW-0325">Glycoprotein</keyword>
<name>W5MBV2_LEPOC</name>
<evidence type="ECO:0000256" key="7">
    <source>
        <dbReference type="ARBA" id="ARBA00023157"/>
    </source>
</evidence>
<dbReference type="Bgee" id="ENSLOCG00000004876">
    <property type="expression patterns" value="Expressed in brain and 13 other cell types or tissues"/>
</dbReference>
<evidence type="ECO:0000256" key="4">
    <source>
        <dbReference type="ARBA" id="ARBA00022729"/>
    </source>
</evidence>
<dbReference type="PANTHER" id="PTHR13869:SF19">
    <property type="entry name" value="MYELIN PROTEIN ZERO-LIKE PROTEIN 1"/>
    <property type="match status" value="1"/>
</dbReference>
<evidence type="ECO:0000313" key="14">
    <source>
        <dbReference type="Ensembl" id="ENSLOCP00000005861.1"/>
    </source>
</evidence>
<reference evidence="14" key="3">
    <citation type="submission" date="2025-09" db="UniProtKB">
        <authorList>
            <consortium name="Ensembl"/>
        </authorList>
    </citation>
    <scope>IDENTIFICATION</scope>
</reference>
<dbReference type="GeneTree" id="ENSGT01030000234556"/>
<keyword evidence="5 11" id="KW-1133">Transmembrane helix</keyword>
<dbReference type="PROSITE" id="PS50835">
    <property type="entry name" value="IG_LIKE"/>
    <property type="match status" value="1"/>
</dbReference>
<organism evidence="14 15">
    <name type="scientific">Lepisosteus oculatus</name>
    <name type="common">Spotted gar</name>
    <dbReference type="NCBI Taxonomy" id="7918"/>
    <lineage>
        <taxon>Eukaryota</taxon>
        <taxon>Metazoa</taxon>
        <taxon>Chordata</taxon>
        <taxon>Craniata</taxon>
        <taxon>Vertebrata</taxon>
        <taxon>Euteleostomi</taxon>
        <taxon>Actinopterygii</taxon>
        <taxon>Neopterygii</taxon>
        <taxon>Holostei</taxon>
        <taxon>Semionotiformes</taxon>
        <taxon>Lepisosteidae</taxon>
        <taxon>Lepisosteus</taxon>
    </lineage>
</organism>
<dbReference type="InParanoid" id="W5MBV2"/>
<evidence type="ECO:0000256" key="1">
    <source>
        <dbReference type="ARBA" id="ARBA00004479"/>
    </source>
</evidence>
<evidence type="ECO:0000313" key="15">
    <source>
        <dbReference type="Proteomes" id="UP000018468"/>
    </source>
</evidence>
<reference evidence="15" key="1">
    <citation type="submission" date="2011-12" db="EMBL/GenBank/DDBJ databases">
        <title>The Draft Genome of Lepisosteus oculatus.</title>
        <authorList>
            <consortium name="The Broad Institute Genome Assembly &amp; Analysis Group"/>
            <consortium name="Computational R&amp;D Group"/>
            <consortium name="and Sequencing Platform"/>
            <person name="Di Palma F."/>
            <person name="Alfoldi J."/>
            <person name="Johnson J."/>
            <person name="Berlin A."/>
            <person name="Gnerre S."/>
            <person name="Jaffe D."/>
            <person name="MacCallum I."/>
            <person name="Young S."/>
            <person name="Walker B.J."/>
            <person name="Lander E.S."/>
            <person name="Lindblad-Toh K."/>
        </authorList>
    </citation>
    <scope>NUCLEOTIDE SEQUENCE [LARGE SCALE GENOMIC DNA]</scope>
</reference>
<keyword evidence="4 12" id="KW-0732">Signal</keyword>
<evidence type="ECO:0000256" key="6">
    <source>
        <dbReference type="ARBA" id="ARBA00023136"/>
    </source>
</evidence>
<dbReference type="InterPro" id="IPR013783">
    <property type="entry name" value="Ig-like_fold"/>
</dbReference>
<feature type="signal peptide" evidence="12">
    <location>
        <begin position="1"/>
        <end position="19"/>
    </location>
</feature>
<protein>
    <submittedName>
        <fullName evidence="14">Myelin protein zero-like 1 like</fullName>
    </submittedName>
</protein>
<keyword evidence="6 11" id="KW-0472">Membrane</keyword>
<evidence type="ECO:0000259" key="13">
    <source>
        <dbReference type="PROSITE" id="PS50835"/>
    </source>
</evidence>
<dbReference type="PANTHER" id="PTHR13869">
    <property type="entry name" value="MYELIN P0 RELATED"/>
    <property type="match status" value="1"/>
</dbReference>
<evidence type="ECO:0000256" key="2">
    <source>
        <dbReference type="ARBA" id="ARBA00007180"/>
    </source>
</evidence>
<dbReference type="InterPro" id="IPR007110">
    <property type="entry name" value="Ig-like_dom"/>
</dbReference>
<evidence type="ECO:0000256" key="10">
    <source>
        <dbReference type="SAM" id="MobiDB-lite"/>
    </source>
</evidence>
<dbReference type="eggNOG" id="ENOG502QUEQ">
    <property type="taxonomic scope" value="Eukaryota"/>
</dbReference>
<reference evidence="14" key="2">
    <citation type="submission" date="2025-08" db="UniProtKB">
        <authorList>
            <consortium name="Ensembl"/>
        </authorList>
    </citation>
    <scope>IDENTIFICATION</scope>
</reference>
<feature type="chain" id="PRO_5004867911" evidence="12">
    <location>
        <begin position="20"/>
        <end position="251"/>
    </location>
</feature>
<dbReference type="HOGENOM" id="CLU_090350_3_0_1"/>
<dbReference type="STRING" id="7918.ENSLOCP00000005861"/>
<evidence type="ECO:0000256" key="8">
    <source>
        <dbReference type="ARBA" id="ARBA00023180"/>
    </source>
</evidence>
<keyword evidence="3 11" id="KW-0812">Transmembrane</keyword>
<dbReference type="SUPFAM" id="SSF48726">
    <property type="entry name" value="Immunoglobulin"/>
    <property type="match status" value="1"/>
</dbReference>
<feature type="compositionally biased region" description="Polar residues" evidence="10">
    <location>
        <begin position="183"/>
        <end position="195"/>
    </location>
</feature>
<comment type="subcellular location">
    <subcellularLocation>
        <location evidence="1">Membrane</location>
        <topology evidence="1">Single-pass type I membrane protein</topology>
    </subcellularLocation>
</comment>
<dbReference type="OMA" id="RDYTGCN"/>
<dbReference type="SMART" id="SM00406">
    <property type="entry name" value="IGv"/>
    <property type="match status" value="1"/>
</dbReference>
<dbReference type="Ensembl" id="ENSLOCT00000005869.1">
    <property type="protein sequence ID" value="ENSLOCP00000005861.1"/>
    <property type="gene ID" value="ENSLOCG00000004876.1"/>
</dbReference>
<dbReference type="InterPro" id="IPR000920">
    <property type="entry name" value="Myelin_P0-rel"/>
</dbReference>
<evidence type="ECO:0000256" key="11">
    <source>
        <dbReference type="SAM" id="Phobius"/>
    </source>
</evidence>
<evidence type="ECO:0000256" key="9">
    <source>
        <dbReference type="ARBA" id="ARBA00023319"/>
    </source>
</evidence>
<accession>W5MBV2</accession>
<dbReference type="GO" id="GO:0005886">
    <property type="term" value="C:plasma membrane"/>
    <property type="evidence" value="ECO:0000318"/>
    <property type="project" value="GO_Central"/>
</dbReference>
<dbReference type="FunCoup" id="W5MBV2">
    <property type="interactions" value="707"/>
</dbReference>
<feature type="compositionally biased region" description="Polar residues" evidence="10">
    <location>
        <begin position="204"/>
        <end position="215"/>
    </location>
</feature>
<dbReference type="Pfam" id="PF07686">
    <property type="entry name" value="V-set"/>
    <property type="match status" value="1"/>
</dbReference>